<reference evidence="3" key="2">
    <citation type="submission" date="2020-04" db="EMBL/GenBank/DDBJ databases">
        <title>Deep metagenomics examines the oral microbiome during advanced dental caries in children, revealing novel taxa and co-occurrences with host molecules.</title>
        <authorList>
            <person name="Baker J.L."/>
            <person name="Morton J.T."/>
            <person name="Dinis M."/>
            <person name="Alvarez R."/>
            <person name="Tran N.C."/>
            <person name="Knight R."/>
            <person name="Edlund A."/>
        </authorList>
    </citation>
    <scope>NUCLEOTIDE SEQUENCE</scope>
    <source>
        <strain evidence="3">JCVI_38_bin.5</strain>
    </source>
</reference>
<evidence type="ECO:0000256" key="1">
    <source>
        <dbReference type="SAM" id="Phobius"/>
    </source>
</evidence>
<protein>
    <submittedName>
        <fullName evidence="3">Uncharacterized protein</fullName>
    </submittedName>
</protein>
<feature type="transmembrane region" description="Helical" evidence="1">
    <location>
        <begin position="39"/>
        <end position="57"/>
    </location>
</feature>
<feature type="transmembrane region" description="Helical" evidence="1">
    <location>
        <begin position="6"/>
        <end position="27"/>
    </location>
</feature>
<evidence type="ECO:0000313" key="4">
    <source>
        <dbReference type="Proteomes" id="UP000051927"/>
    </source>
</evidence>
<dbReference type="Proteomes" id="UP000698335">
    <property type="component" value="Unassembled WGS sequence"/>
</dbReference>
<dbReference type="EMBL" id="JABZGW010000012">
    <property type="protein sequence ID" value="MBF4807218.1"/>
    <property type="molecule type" value="Genomic_DNA"/>
</dbReference>
<dbReference type="AlphaFoldDB" id="A0A930VYR4"/>
<organism evidence="3 5">
    <name type="scientific">Lancefieldella rimae</name>
    <dbReference type="NCBI Taxonomy" id="1383"/>
    <lineage>
        <taxon>Bacteria</taxon>
        <taxon>Bacillati</taxon>
        <taxon>Actinomycetota</taxon>
        <taxon>Coriobacteriia</taxon>
        <taxon>Coriobacteriales</taxon>
        <taxon>Atopobiaceae</taxon>
        <taxon>Lancefieldella</taxon>
    </lineage>
</organism>
<keyword evidence="1" id="KW-0812">Transmembrane</keyword>
<keyword evidence="4" id="KW-1185">Reference proteome</keyword>
<proteinExistence type="predicted"/>
<dbReference type="OrthoDB" id="2053507at2"/>
<keyword evidence="1" id="KW-1133">Transmembrane helix</keyword>
<comment type="caution">
    <text evidence="3">The sequence shown here is derived from an EMBL/GenBank/DDBJ whole genome shotgun (WGS) entry which is preliminary data.</text>
</comment>
<evidence type="ECO:0000313" key="3">
    <source>
        <dbReference type="EMBL" id="MBF4807218.1"/>
    </source>
</evidence>
<dbReference type="Proteomes" id="UP000051927">
    <property type="component" value="Unassembled WGS sequence"/>
</dbReference>
<dbReference type="EMBL" id="JQCP01000004">
    <property type="protein sequence ID" value="KRO01584.1"/>
    <property type="molecule type" value="Genomic_DNA"/>
</dbReference>
<reference evidence="2 4" key="1">
    <citation type="journal article" date="2015" name="Genome Announc.">
        <title>Expanding the biotechnology potential of lactobacilli through comparative genomics of 213 strains and associated genera.</title>
        <authorList>
            <person name="Sun Z."/>
            <person name="Harris H.M."/>
            <person name="McCann A."/>
            <person name="Guo C."/>
            <person name="Argimon S."/>
            <person name="Zhang W."/>
            <person name="Yang X."/>
            <person name="Jeffery I.B."/>
            <person name="Cooney J.C."/>
            <person name="Kagawa T.F."/>
            <person name="Liu W."/>
            <person name="Song Y."/>
            <person name="Salvetti E."/>
            <person name="Wrobel A."/>
            <person name="Rasinkangas P."/>
            <person name="Parkhill J."/>
            <person name="Rea M.C."/>
            <person name="O'Sullivan O."/>
            <person name="Ritari J."/>
            <person name="Douillard F.P."/>
            <person name="Paul Ross R."/>
            <person name="Yang R."/>
            <person name="Briner A.E."/>
            <person name="Felis G.E."/>
            <person name="de Vos W.M."/>
            <person name="Barrangou R."/>
            <person name="Klaenhammer T.R."/>
            <person name="Caufield P.W."/>
            <person name="Cui Y."/>
            <person name="Zhang H."/>
            <person name="O'Toole P.W."/>
        </authorList>
    </citation>
    <scope>NUCLEOTIDE SEQUENCE [LARGE SCALE GENOMIC DNA]</scope>
    <source>
        <strain evidence="2 4">DSM 7090</strain>
    </source>
</reference>
<sequence>MSNLDMTPIITILAGVILVLQSIYIALALKKGWTIRVKPIWLLLWAILLVGGIYSMITGNRFIQ</sequence>
<accession>A0A930VYR4</accession>
<evidence type="ECO:0000313" key="2">
    <source>
        <dbReference type="EMBL" id="KRO01584.1"/>
    </source>
</evidence>
<dbReference type="GeneID" id="84904935"/>
<dbReference type="RefSeq" id="WP_003149996.1">
    <property type="nucleotide sequence ID" value="NZ_CAUPIQ010000004.1"/>
</dbReference>
<keyword evidence="1" id="KW-0472">Membrane</keyword>
<name>A0A930VYR4_9ACTN</name>
<evidence type="ECO:0000313" key="5">
    <source>
        <dbReference type="Proteomes" id="UP000698335"/>
    </source>
</evidence>
<gene>
    <name evidence="3" type="ORF">HXK26_00770</name>
    <name evidence="2" type="ORF">IV60_GL001456</name>
</gene>